<dbReference type="Proteomes" id="UP000299102">
    <property type="component" value="Unassembled WGS sequence"/>
</dbReference>
<organism evidence="1 2">
    <name type="scientific">Eumeta variegata</name>
    <name type="common">Bagworm moth</name>
    <name type="synonym">Eumeta japonica</name>
    <dbReference type="NCBI Taxonomy" id="151549"/>
    <lineage>
        <taxon>Eukaryota</taxon>
        <taxon>Metazoa</taxon>
        <taxon>Ecdysozoa</taxon>
        <taxon>Arthropoda</taxon>
        <taxon>Hexapoda</taxon>
        <taxon>Insecta</taxon>
        <taxon>Pterygota</taxon>
        <taxon>Neoptera</taxon>
        <taxon>Endopterygota</taxon>
        <taxon>Lepidoptera</taxon>
        <taxon>Glossata</taxon>
        <taxon>Ditrysia</taxon>
        <taxon>Tineoidea</taxon>
        <taxon>Psychidae</taxon>
        <taxon>Oiketicinae</taxon>
        <taxon>Eumeta</taxon>
    </lineage>
</organism>
<reference evidence="1 2" key="1">
    <citation type="journal article" date="2019" name="Commun. Biol.">
        <title>The bagworm genome reveals a unique fibroin gene that provides high tensile strength.</title>
        <authorList>
            <person name="Kono N."/>
            <person name="Nakamura H."/>
            <person name="Ohtoshi R."/>
            <person name="Tomita M."/>
            <person name="Numata K."/>
            <person name="Arakawa K."/>
        </authorList>
    </citation>
    <scope>NUCLEOTIDE SEQUENCE [LARGE SCALE GENOMIC DNA]</scope>
</reference>
<protein>
    <submittedName>
        <fullName evidence="1">Uncharacterized protein</fullName>
    </submittedName>
</protein>
<dbReference type="EMBL" id="BGZK01005216">
    <property type="protein sequence ID" value="GBP13057.1"/>
    <property type="molecule type" value="Genomic_DNA"/>
</dbReference>
<comment type="caution">
    <text evidence="1">The sequence shown here is derived from an EMBL/GenBank/DDBJ whole genome shotgun (WGS) entry which is preliminary data.</text>
</comment>
<proteinExistence type="predicted"/>
<name>A0A4C1THZ9_EUMVA</name>
<feature type="non-terminal residue" evidence="1">
    <location>
        <position position="1"/>
    </location>
</feature>
<gene>
    <name evidence="1" type="ORF">EVAR_74002_1</name>
</gene>
<evidence type="ECO:0000313" key="2">
    <source>
        <dbReference type="Proteomes" id="UP000299102"/>
    </source>
</evidence>
<keyword evidence="2" id="KW-1185">Reference proteome</keyword>
<sequence length="36" mass="3968">RPLAKGIEHLPYSHEVADSIPAEASRISVDKQNHSD</sequence>
<dbReference type="AlphaFoldDB" id="A0A4C1THZ9"/>
<evidence type="ECO:0000313" key="1">
    <source>
        <dbReference type="EMBL" id="GBP13057.1"/>
    </source>
</evidence>
<accession>A0A4C1THZ9</accession>